<reference evidence="1 2" key="1">
    <citation type="submission" date="2023-12" db="EMBL/GenBank/DDBJ databases">
        <title>Novel species of the genus Arcicella isolated from rivers.</title>
        <authorList>
            <person name="Lu H."/>
        </authorList>
    </citation>
    <scope>NUCLEOTIDE SEQUENCE [LARGE SCALE GENOMIC DNA]</scope>
    <source>
        <strain evidence="1 2">DC25W</strain>
    </source>
</reference>
<evidence type="ECO:0000313" key="1">
    <source>
        <dbReference type="EMBL" id="MEA5427962.1"/>
    </source>
</evidence>
<keyword evidence="2" id="KW-1185">Reference proteome</keyword>
<dbReference type="EMBL" id="JAYGIM010000011">
    <property type="protein sequence ID" value="MEA5427962.1"/>
    <property type="molecule type" value="Genomic_DNA"/>
</dbReference>
<name>A0ABU5SKY8_9BACT</name>
<dbReference type="RefSeq" id="WP_323259847.1">
    <property type="nucleotide sequence ID" value="NZ_JAYGIM010000011.1"/>
</dbReference>
<proteinExistence type="predicted"/>
<protein>
    <recommendedName>
        <fullName evidence="3">DUF5723 domain-containing protein</fullName>
    </recommendedName>
</protein>
<dbReference type="Proteomes" id="UP001302222">
    <property type="component" value="Unassembled WGS sequence"/>
</dbReference>
<gene>
    <name evidence="1" type="ORF">VB798_15320</name>
</gene>
<sequence length="581" mass="65301">MKPLLLAYIHNIIRLKPRYTTAVLLLLLSITALSGVAQSFDNLKSQKPFTINGGLEIRQTLYNANGIPNRSQANSYFLSGSATINIYNFSIPISATYSPSARSFSQPFNQFGVSPTYKWITLHAGYRNVEFSPYTLGGHTMLGGGLELKPGLLRFGFMYGRLNRATTVDTTTQALVPFSFSRKAIAVKLGLGTDRNFFEFSYLRARDDSTSVSRKDVRPQDYITPSSNDVLGYSNKFTFFKRLTFENRAAISVYTRDINSPISIDSVDSPILKKLKDLNTLNGTTEFYTALDASLTYRAKYYGLKVEYKRIDPEFKTMGSYFFNSDLESWTFGPSLSIFKNKVRISGNVGFQHDNLLNQKRTTNKRFIGSGNASIEISKPLAMDINYSNFSNDQQPNTVRFPDSLRIVQTTQNFTVSPRYTILKQSTMQVISASVNMNKLNDFNRIITSNSVSSSTIDTKQYLLVYTLNFIKKGIGLFINVNRTDLTSQTIDNTYQGVTLGGYGSFLKNKLQLNLNNSVIQGISKEGKSLIINTSGSANYKITRKQGFKYAFFFTSNNPTPGSSQKNYTELKNEISYLLNF</sequence>
<evidence type="ECO:0000313" key="2">
    <source>
        <dbReference type="Proteomes" id="UP001302222"/>
    </source>
</evidence>
<evidence type="ECO:0008006" key="3">
    <source>
        <dbReference type="Google" id="ProtNLM"/>
    </source>
</evidence>
<comment type="caution">
    <text evidence="1">The sequence shown here is derived from an EMBL/GenBank/DDBJ whole genome shotgun (WGS) entry which is preliminary data.</text>
</comment>
<accession>A0ABU5SKY8</accession>
<organism evidence="1 2">
    <name type="scientific">Arcicella lustrica</name>
    <dbReference type="NCBI Taxonomy" id="2984196"/>
    <lineage>
        <taxon>Bacteria</taxon>
        <taxon>Pseudomonadati</taxon>
        <taxon>Bacteroidota</taxon>
        <taxon>Cytophagia</taxon>
        <taxon>Cytophagales</taxon>
        <taxon>Flectobacillaceae</taxon>
        <taxon>Arcicella</taxon>
    </lineage>
</organism>